<dbReference type="InterPro" id="IPR011011">
    <property type="entry name" value="Znf_FYVE_PHD"/>
</dbReference>
<dbReference type="OrthoDB" id="423559at2759"/>
<dbReference type="InterPro" id="IPR017907">
    <property type="entry name" value="Znf_RING_CS"/>
</dbReference>
<feature type="compositionally biased region" description="Low complexity" evidence="7">
    <location>
        <begin position="32"/>
        <end position="42"/>
    </location>
</feature>
<dbReference type="SMART" id="SM00490">
    <property type="entry name" value="HELICc"/>
    <property type="match status" value="1"/>
</dbReference>
<dbReference type="PROSITE" id="PS50089">
    <property type="entry name" value="ZF_RING_2"/>
    <property type="match status" value="1"/>
</dbReference>
<keyword evidence="4" id="KW-0862">Zinc</keyword>
<dbReference type="InterPro" id="IPR001650">
    <property type="entry name" value="Helicase_C-like"/>
</dbReference>
<dbReference type="Gene3D" id="3.40.50.10810">
    <property type="entry name" value="Tandem AAA-ATPase domain"/>
    <property type="match status" value="2"/>
</dbReference>
<dbReference type="GO" id="GO:0016787">
    <property type="term" value="F:hydrolase activity"/>
    <property type="evidence" value="ECO:0007669"/>
    <property type="project" value="UniProtKB-KW"/>
</dbReference>
<dbReference type="SMART" id="SM00487">
    <property type="entry name" value="DEXDc"/>
    <property type="match status" value="1"/>
</dbReference>
<feature type="region of interest" description="Disordered" evidence="7">
    <location>
        <begin position="1"/>
        <end position="57"/>
    </location>
</feature>
<dbReference type="InterPro" id="IPR001841">
    <property type="entry name" value="Znf_RING"/>
</dbReference>
<dbReference type="InterPro" id="IPR049730">
    <property type="entry name" value="SNF2/RAD54-like_C"/>
</dbReference>
<dbReference type="SUPFAM" id="SSF57903">
    <property type="entry name" value="FYVE/PHD zinc finger"/>
    <property type="match status" value="1"/>
</dbReference>
<evidence type="ECO:0000259" key="8">
    <source>
        <dbReference type="PROSITE" id="PS50089"/>
    </source>
</evidence>
<dbReference type="eggNOG" id="KOG0298">
    <property type="taxonomic scope" value="Eukaryota"/>
</dbReference>
<evidence type="ECO:0000256" key="6">
    <source>
        <dbReference type="SAM" id="Coils"/>
    </source>
</evidence>
<evidence type="ECO:0000256" key="1">
    <source>
        <dbReference type="ARBA" id="ARBA00022723"/>
    </source>
</evidence>
<dbReference type="Pfam" id="PF00097">
    <property type="entry name" value="zf-C3HC4"/>
    <property type="match status" value="1"/>
</dbReference>
<dbReference type="GO" id="GO:0008270">
    <property type="term" value="F:zinc ion binding"/>
    <property type="evidence" value="ECO:0007669"/>
    <property type="project" value="UniProtKB-KW"/>
</dbReference>
<evidence type="ECO:0000313" key="10">
    <source>
        <dbReference type="EMBL" id="KNC51732.1"/>
    </source>
</evidence>
<dbReference type="PANTHER" id="PTHR45865">
    <property type="entry name" value="E3 UBIQUITIN-PROTEIN LIGASE SHPRH FAMILY MEMBER"/>
    <property type="match status" value="1"/>
</dbReference>
<dbReference type="RefSeq" id="XP_013755861.1">
    <property type="nucleotide sequence ID" value="XM_013900407.1"/>
</dbReference>
<keyword evidence="6" id="KW-0175">Coiled coil</keyword>
<feature type="domain" description="Helicase C-terminal" evidence="9">
    <location>
        <begin position="1268"/>
        <end position="1433"/>
    </location>
</feature>
<feature type="coiled-coil region" evidence="6">
    <location>
        <begin position="943"/>
        <end position="982"/>
    </location>
</feature>
<sequence>MPRRKGVPIQRGGPPEVALAPSPRPSKRAKSSRPSPSLASALGPPPAGDPPVGSLTLADDAAVPAGADIGHIDDLDQVLPPAVLTPLRALPLAASSPLTTPKTAGASTSLLHHFLGPHTTSQLSPLPNYTAVVYEAGRPSGTEPQLDRARTPPALVPTLRPYQARGVQWMLDRENEPGEAASVASGIHPLWRPLPTPASADPDAPPQWYWCLSNGEVSRNPPPPPLLPRGGLLADEMGLGKTVEVLSLLLAHPAPPTFPTLEPAIGARADRVQRTRVCGCPLPLPPRLKLTCHGCGLLACSRCADEDSISDDWWLCVECATEYALVDQAGWRIKTTLIVSPTLIAHQWKDELERHATPGALRILMYDGMAKSGWLPPSVLASYDVVITTFAVLSSELNHVSVGKFANRLRRNQRYVPLSTPLTRLVFWRVVSDEAQMIEGASRAAALVAAVAADRRWCVTGTPVAGGLADIAGMLRILHAEPYTVPRDFKLTLGAGTSEALDELTGLMSALVWRTPKADVEAELGLPALTSVVHTIEFNAVEKIHYRRLFTDLAASVGDLLASTGVSASDVVPPALQSMLTRLRQACCHPNVGRPTSRPGASTGGSSNGLVRNTLSMGELLAQLITRATVDAEEAQRLYIMSRNGLAGAVLLATPPDYATAASLYRETLTLVTNSAAEIATDTLQVLHARHHLHWVVTHAPPGVVPASAALPDEAALGEVVAGMRDRFVGSAVHAVAAAAAELAAATKAVRGVMNELGFDTRAGVWKTPWWANPMQRLASIDAAFATFVNTFVNENGSLAASEARPLLIRYLYGKAAVLAYDADADEEAGMAGGKRRRKKNDGPLRDGTPLLHVMAMACDELFNARAAVLRSAASRRRELTEADVDELLACPRCNPNLNGEIDDAVNMSLVPTAQRSGVASCTWCAAEDVIKTYERFLFQGESEAMTADELELRSRREQLERERAENARRDLLARADRGAREAADVQRARANTSLAIVCDALARFVTRYPQWTLENDDDAPALNVQLQQVSMASSKTRGLFAELKKELVAARSFWRGQVDELLRRDELRMTLSRIRLAAPGEVVPPSLQHFVIHPGTVDAVVANYRSEIRVHRGALNSAKSQLHYLKQLRAVRSANYAAEPCPICHEALGTEVVLFTCGHLFCRSCITAMVAGARHRSSLPCPTCRNRVVIAEISYLSSDEVAAPSEGLDDDGALGGVRTARRLTSLVNGEDVVSSSGTSGCRPKVWDLSVPTRAPLAAAWSSKLDVVVLQIVKLVEARPAVKILVFSLWSALLKILESALAAQGVSTMSMAGASGARAKFHATVEAFRSAETNVLLLPLNFSANGINLTEASIVFLLEPQTNAAVEAQAIGRVHRIGQTLATSVYRFVISGSIEEAVARVGAAQLAAVAAGERKASSRRAAASAALTVADVYSMFGRSLGAMPGAVDGGTIDEDDGDSEPLTLGELQVQARFWRESVIVPPPVGRTGEAAKEMSRASAVRTLEHRHAYQRLQASISSTPGGNGRVSVPRMRRWWSNWRAWPRSASARRSRPGCRR</sequence>
<dbReference type="Pfam" id="PF00271">
    <property type="entry name" value="Helicase_C"/>
    <property type="match status" value="1"/>
</dbReference>
<dbReference type="STRING" id="461836.A0A0L0DHE5"/>
<dbReference type="GO" id="GO:0005524">
    <property type="term" value="F:ATP binding"/>
    <property type="evidence" value="ECO:0007669"/>
    <property type="project" value="InterPro"/>
</dbReference>
<proteinExistence type="predicted"/>
<accession>A0A0L0DHE5</accession>
<dbReference type="SUPFAM" id="SSF57850">
    <property type="entry name" value="RING/U-box"/>
    <property type="match status" value="1"/>
</dbReference>
<dbReference type="SMART" id="SM00184">
    <property type="entry name" value="RING"/>
    <property type="match status" value="1"/>
</dbReference>
<keyword evidence="11" id="KW-1185">Reference proteome</keyword>
<dbReference type="Proteomes" id="UP000054408">
    <property type="component" value="Unassembled WGS sequence"/>
</dbReference>
<reference evidence="10 11" key="1">
    <citation type="submission" date="2010-05" db="EMBL/GenBank/DDBJ databases">
        <title>The Genome Sequence of Thecamonas trahens ATCC 50062.</title>
        <authorList>
            <consortium name="The Broad Institute Genome Sequencing Platform"/>
            <person name="Russ C."/>
            <person name="Cuomo C."/>
            <person name="Shea T."/>
            <person name="Young S.K."/>
            <person name="Zeng Q."/>
            <person name="Koehrsen M."/>
            <person name="Haas B."/>
            <person name="Borodovsky M."/>
            <person name="Guigo R."/>
            <person name="Alvarado L."/>
            <person name="Berlin A."/>
            <person name="Bochicchio J."/>
            <person name="Borenstein D."/>
            <person name="Chapman S."/>
            <person name="Chen Z."/>
            <person name="Freedman E."/>
            <person name="Gellesch M."/>
            <person name="Goldberg J."/>
            <person name="Griggs A."/>
            <person name="Gujja S."/>
            <person name="Heilman E."/>
            <person name="Heiman D."/>
            <person name="Hepburn T."/>
            <person name="Howarth C."/>
            <person name="Jen D."/>
            <person name="Larson L."/>
            <person name="Mehta T."/>
            <person name="Park D."/>
            <person name="Pearson M."/>
            <person name="Roberts A."/>
            <person name="Saif S."/>
            <person name="Shenoy N."/>
            <person name="Sisk P."/>
            <person name="Stolte C."/>
            <person name="Sykes S."/>
            <person name="Thomson T."/>
            <person name="Walk T."/>
            <person name="White J."/>
            <person name="Yandava C."/>
            <person name="Burger G."/>
            <person name="Gray M.W."/>
            <person name="Holland P.W.H."/>
            <person name="King N."/>
            <person name="Lang F.B.F."/>
            <person name="Roger A.J."/>
            <person name="Ruiz-Trillo I."/>
            <person name="Lander E."/>
            <person name="Nusbaum C."/>
        </authorList>
    </citation>
    <scope>NUCLEOTIDE SEQUENCE [LARGE SCALE GENOMIC DNA]</scope>
    <source>
        <strain evidence="10 11">ATCC 50062</strain>
    </source>
</reference>
<evidence type="ECO:0000256" key="7">
    <source>
        <dbReference type="SAM" id="MobiDB-lite"/>
    </source>
</evidence>
<evidence type="ECO:0000256" key="3">
    <source>
        <dbReference type="ARBA" id="ARBA00022801"/>
    </source>
</evidence>
<dbReference type="PROSITE" id="PS51194">
    <property type="entry name" value="HELICASE_CTER"/>
    <property type="match status" value="1"/>
</dbReference>
<gene>
    <name evidence="10" type="ORF">AMSG_07801</name>
</gene>
<feature type="domain" description="RING-type" evidence="8">
    <location>
        <begin position="1142"/>
        <end position="1186"/>
    </location>
</feature>
<dbReference type="GeneID" id="25566644"/>
<dbReference type="PROSITE" id="PS00518">
    <property type="entry name" value="ZF_RING_1"/>
    <property type="match status" value="1"/>
</dbReference>
<evidence type="ECO:0000313" key="11">
    <source>
        <dbReference type="Proteomes" id="UP000054408"/>
    </source>
</evidence>
<dbReference type="InterPro" id="IPR048686">
    <property type="entry name" value="SHPRH_helical_1st"/>
</dbReference>
<evidence type="ECO:0000256" key="4">
    <source>
        <dbReference type="ARBA" id="ARBA00022833"/>
    </source>
</evidence>
<dbReference type="InterPro" id="IPR014001">
    <property type="entry name" value="Helicase_ATP-bd"/>
</dbReference>
<name>A0A0L0DHE5_THETB</name>
<keyword evidence="1" id="KW-0479">Metal-binding</keyword>
<protein>
    <submittedName>
        <fullName evidence="10">E3 ubiquitin-protein ligase SHPRH</fullName>
    </submittedName>
</protein>
<dbReference type="InterPro" id="IPR052583">
    <property type="entry name" value="ATP-helicase/E3_Ub-Ligase"/>
</dbReference>
<keyword evidence="2 5" id="KW-0863">Zinc-finger</keyword>
<dbReference type="InterPro" id="IPR018957">
    <property type="entry name" value="Znf_C3HC4_RING-type"/>
</dbReference>
<dbReference type="EMBL" id="GL349469">
    <property type="protein sequence ID" value="KNC51732.1"/>
    <property type="molecule type" value="Genomic_DNA"/>
</dbReference>
<organism evidence="10 11">
    <name type="scientific">Thecamonas trahens ATCC 50062</name>
    <dbReference type="NCBI Taxonomy" id="461836"/>
    <lineage>
        <taxon>Eukaryota</taxon>
        <taxon>Apusozoa</taxon>
        <taxon>Apusomonadida</taxon>
        <taxon>Apusomonadidae</taxon>
        <taxon>Thecamonas</taxon>
    </lineage>
</organism>
<dbReference type="InterPro" id="IPR013083">
    <property type="entry name" value="Znf_RING/FYVE/PHD"/>
</dbReference>
<evidence type="ECO:0000256" key="2">
    <source>
        <dbReference type="ARBA" id="ARBA00022771"/>
    </source>
</evidence>
<feature type="region of interest" description="Disordered" evidence="7">
    <location>
        <begin position="589"/>
        <end position="609"/>
    </location>
</feature>
<evidence type="ECO:0000259" key="9">
    <source>
        <dbReference type="PROSITE" id="PS51194"/>
    </source>
</evidence>
<dbReference type="Gene3D" id="3.30.40.10">
    <property type="entry name" value="Zinc/RING finger domain, C3HC4 (zinc finger)"/>
    <property type="match status" value="1"/>
</dbReference>
<dbReference type="InterPro" id="IPR000330">
    <property type="entry name" value="SNF2_N"/>
</dbReference>
<dbReference type="Gene3D" id="3.40.50.300">
    <property type="entry name" value="P-loop containing nucleotide triphosphate hydrolases"/>
    <property type="match status" value="1"/>
</dbReference>
<dbReference type="SUPFAM" id="SSF52540">
    <property type="entry name" value="P-loop containing nucleoside triphosphate hydrolases"/>
    <property type="match status" value="2"/>
</dbReference>
<dbReference type="PANTHER" id="PTHR45865:SF1">
    <property type="entry name" value="E3 UBIQUITIN-PROTEIN LIGASE SHPRH"/>
    <property type="match status" value="1"/>
</dbReference>
<dbReference type="InterPro" id="IPR038718">
    <property type="entry name" value="SNF2-like_sf"/>
</dbReference>
<dbReference type="InterPro" id="IPR027417">
    <property type="entry name" value="P-loop_NTPase"/>
</dbReference>
<dbReference type="Pfam" id="PF00176">
    <property type="entry name" value="SNF2-rel_dom"/>
    <property type="match status" value="1"/>
</dbReference>
<keyword evidence="3" id="KW-0378">Hydrolase</keyword>
<dbReference type="OMA" id="KAVFFCA"/>
<dbReference type="CDD" id="cd18793">
    <property type="entry name" value="SF2_C_SNF"/>
    <property type="match status" value="1"/>
</dbReference>
<dbReference type="Pfam" id="PF21325">
    <property type="entry name" value="SHPRH_helical-1st"/>
    <property type="match status" value="1"/>
</dbReference>
<evidence type="ECO:0000256" key="5">
    <source>
        <dbReference type="PROSITE-ProRule" id="PRU00175"/>
    </source>
</evidence>